<organism evidence="1 2">
    <name type="scientific">Oceanicella actignis</name>
    <dbReference type="NCBI Taxonomy" id="1189325"/>
    <lineage>
        <taxon>Bacteria</taxon>
        <taxon>Pseudomonadati</taxon>
        <taxon>Pseudomonadota</taxon>
        <taxon>Alphaproteobacteria</taxon>
        <taxon>Rhodobacterales</taxon>
        <taxon>Paracoccaceae</taxon>
        <taxon>Oceanicella</taxon>
    </lineage>
</organism>
<dbReference type="Proteomes" id="UP000184066">
    <property type="component" value="Unassembled WGS sequence"/>
</dbReference>
<dbReference type="EMBL" id="FRDL01000002">
    <property type="protein sequence ID" value="SHN58386.1"/>
    <property type="molecule type" value="Genomic_DNA"/>
</dbReference>
<protein>
    <submittedName>
        <fullName evidence="1">Uncharacterized protein</fullName>
    </submittedName>
</protein>
<accession>A0A1M7SIR8</accession>
<proteinExistence type="predicted"/>
<dbReference type="STRING" id="1189325.SAMN04488119_10320"/>
<dbReference type="OrthoDB" id="289385at2"/>
<evidence type="ECO:0000313" key="2">
    <source>
        <dbReference type="Proteomes" id="UP000184066"/>
    </source>
</evidence>
<name>A0A1M7SIR8_9RHOB</name>
<evidence type="ECO:0000313" key="1">
    <source>
        <dbReference type="EMBL" id="SHN58386.1"/>
    </source>
</evidence>
<gene>
    <name evidence="1" type="ORF">SAMN05216200_102489</name>
</gene>
<dbReference type="RefSeq" id="WP_072746528.1">
    <property type="nucleotide sequence ID" value="NZ_FOHL01000003.1"/>
</dbReference>
<reference evidence="1 2" key="1">
    <citation type="submission" date="2016-12" db="EMBL/GenBank/DDBJ databases">
        <authorList>
            <person name="Song W.-J."/>
            <person name="Kurnit D.M."/>
        </authorList>
    </citation>
    <scope>NUCLEOTIDE SEQUENCE [LARGE SCALE GENOMIC DNA]</scope>
    <source>
        <strain evidence="1 2">CGMCC 1.10808</strain>
    </source>
</reference>
<keyword evidence="2" id="KW-1185">Reference proteome</keyword>
<dbReference type="AlphaFoldDB" id="A0A1M7SIR8"/>
<sequence>MRISRFWKTLDDFADAAASRWEWQATLGTELASAEQLLSKAGRVRELPCPSPGGAGCPRRVVRHVDGTIRAVCGDRPKACADLDLDADDIAILRVDRANLAKRIARALGLSPHRPGHTTPGAVTRIGTHDVYAGRGFPVFLALPGPSADADPRPFAEVLDTPGPRLLLTPTVASLPDALIAALDRAGVVRMALADIMIVENGTLTLARPAADTFAALREAVTRDAGDSAQGLAWPLPPDARWEEITMRFVADDVLNVTFRGETRRFEPDQLGMKNAKNGKPTAAWKYLKAFARMNGRLPVHHPEAEKKSAHQKQKQALSKVLRDSFGIADEPIPTDDGDYVTRFVVSADDLEQGRQGQRQRNFAERR</sequence>